<dbReference type="Gene3D" id="2.10.25.10">
    <property type="entry name" value="Laminin"/>
    <property type="match status" value="1"/>
</dbReference>
<organism evidence="17 18">
    <name type="scientific">Intoshia linei</name>
    <dbReference type="NCBI Taxonomy" id="1819745"/>
    <lineage>
        <taxon>Eukaryota</taxon>
        <taxon>Metazoa</taxon>
        <taxon>Spiralia</taxon>
        <taxon>Lophotrochozoa</taxon>
        <taxon>Mesozoa</taxon>
        <taxon>Orthonectida</taxon>
        <taxon>Rhopaluridae</taxon>
        <taxon>Intoshia</taxon>
    </lineage>
</organism>
<dbReference type="SUPFAM" id="SSF50249">
    <property type="entry name" value="Nucleic acid-binding proteins"/>
    <property type="match status" value="1"/>
</dbReference>
<dbReference type="FunFam" id="3.40.50.300:FF:000929">
    <property type="entry name" value="DNA helicase"/>
    <property type="match status" value="1"/>
</dbReference>
<evidence type="ECO:0000313" key="17">
    <source>
        <dbReference type="EMBL" id="OAF70768.1"/>
    </source>
</evidence>
<dbReference type="Pfam" id="PF21933">
    <property type="entry name" value="MCM5_C"/>
    <property type="match status" value="1"/>
</dbReference>
<dbReference type="PRINTS" id="PR01661">
    <property type="entry name" value="MCMPROTEIN5"/>
</dbReference>
<dbReference type="GO" id="GO:0016887">
    <property type="term" value="F:ATP hydrolysis activity"/>
    <property type="evidence" value="ECO:0007669"/>
    <property type="project" value="RHEA"/>
</dbReference>
<dbReference type="Gene3D" id="2.40.50.140">
    <property type="entry name" value="Nucleic acid-binding proteins"/>
    <property type="match status" value="1"/>
</dbReference>
<sequence>MSGYDTGAIYSSENFGIGINKSNQKSYSRTNLLSRFKKFLKEYRDVNGLFIYRKNFNIGFKKWFSSESKLLSSNGHYFRLEFSPVELDPVLTRRGNRIDELKRNFNLGKKWVKVNMEQLSLFDNELSEHLKNSPSDTIELFEEAIKCTVDDVTRPRENGVEIGDFQIMLGSNESCIGLRDLKSDLMSKINNITGIVTSVSNIRSKASSMSIQCRGCQQVISNIQVDRGYDGYMLPKKCTNAGPTRKGDAATCPVDPYFILPNKCKSYNQQTIRLQETTDSIPCGEIPRAIQVYCDRSLCELVVPGNRVNIVGIYCIKKQNFLKSKGSEPENASTRKPYVRMLGVDFTDNIDGGGNDKCLNSIFSYTAADEEEFKKMAATPNIYDIIAKSIAPSIWGSDNVKKAIACVLFSGSRKRLYDGLTRRGDINLLMLGDPGTAKSQLLKFVERCSPIGVYTSGKGSSAAGLTASVIKDPVTKGYVMEGGAMVLADGGVVCIDEFDKMREDDRVAIHEAMEQQTISIAKAGITTTLNSRCAVLAAANSALGKWDDSRMDQNIDLMPTLLSRFDMIFIMKDKYNVNRDQEMARHVIDVHMMNTEISEEVKAEISMDKLRRYIAYCRQQCAPRLTNKAAAVLRDQYVKMRNGIQEIENETGKAPVIPITVRQLEAIVRISEAIAKMRLSSFANENDIKEALRLFKESTLHAASVGSLSGAPEFTSLAEQGVLRTIESQLKKRFLVGSTVPQHVIIQDFVRQKYSEDQVCKVLHFMLRRGEMQFRLNRKMLYRAHKFEGFKNGSLVYDWNELCTGDYLILDFLLSQNYLNTFSSPYLYIKQNNYEYNESEKMFLFYIGNESKFLYASLERNGIKLFGITDCFVSIANFENWKTLIIEFQPYKIKISLQNLQSIKAVSNTHGSHVQVCNLSNSLSEFNKAFLSFGSLLSNQILFGNSIAYTPFSGQIVNVRLRKCGQCHVVIPAIVFISNFIQQDKCGQNLNSKSISICKGDQFCHLNVLNQEISCIHKYQDCKDGMQLGKIYMKPENFIGTKIFHFSKSSKFELVGNIVFHSGDIKTEKFLWIKNKNDYIDMGSDIVANIVKNLKMQNYINDEKTHQNSYNTNSQVKSILQPDFNLVFKSFTFTIRLSVFGSTLNYGIFCSSYLNVWYNEKKTQVTAQLFIDYEFTKFIQISYSGYYQNYIYDLNIKLSIVNQKPTLVMYINNMAVQKNDIVQNWNKQNQNNPNDHNNVHYDNYKTHENQKEKFLRIGNCPHFTGFAELLVGPCKIEWKMNQFNQLNRKGHVQEKSIIINNKKFYRFDSNNFVFKFLNMPKSIDLTFSIKQNNLNVPYGIIKLNSVAIFQQNSHLYIIYKNDKICSSNVKGTNKISIQFLSYYEIIFNLNSIKCNTLKVSLPIYDYSIQIGDSSTYYLKENTQLHLISFSINLSKGESIDAIKNNVLTEVNVSDGIYGKIWKSQTPVTNVKSQNIHQNVNINNIIKRVNQEGVLNFDGSSTMSVTLKETSFPIIMSVVLYQETSHICTVNFENVKIHVDMLMGYLNFYSSSNVAYINEKMRLGNVYNIEIFYSSNIMTINLKTKHGISKSETLHLRNQNNKKRNVINPNVNIGYNDKDGCKFFFGCLMLLNVPDKTENTKALFNGLYETKNSKICRKISHENICNDQRFSNSQKGYIMHCMNGSKCVSLKYGFYQCKCFTNFFGNKCEIQTHTTLITDKYIFVNVDNRFNAGNDEKKIKNLLIHPIQFCVKIDNNHFFNLFDSHKKIVQFLFINGQLIVDFNNEYKHVKIDKNYFFIVKICQINNKIIVSVDKEIIEFILKSKYEMVPYTSLIFGDLDDSSIDPFILNIVYLYIGKFEIYNFKKYIISYNEYKEIFNTDEKSLSKSLQNVNLNHPFSFIMVNSVDYKNIKLNYNGIAISISFQTPRKIENYVFYIFCDKNSKQKNYNEKDPIQIWISSKEISIIRKRNNLNRNRHIKKRNTNLNKNYISYSTNISNTIYSIKNENDNKKIYENHDKSKNIIMHRNKKDLQRIQNKDEIALKLYSNGSLTIEIYKEFYTFNLQLEIDQFWSIKFGYSMYKNFWNIPINYKNYIFNQPACFNNFKANHYIIHQNVINERCDSYCSNNCNLGYCSNQKCICSYSAHDGENCDKDLPGFLFGSNKNPPGIVSYNIPSSFSIVFAFIAHDVTLGTIVTLHNNLQKNLHISIFLKKGWLCLFNNVKKSIFCPKDAKNILEINKQYTVQFHHYNLILYDQLFKKLYSIYVDDLYENFIFNRVYVGTHRFDNNSNFNHYYGIVSGIFIDGNVGIYQLLMGGVSYVTPPYLIKNEYSNWCCIFCLPGWCICTGDKYNRNKAISLQTQTEKDKTCGTNTESIFLIKSDEINEIQKDSKSCINKSNNDDIIHSNLLERKLEKNESKSKQKMSFYKDGKLKTETDESQCLKKDLNENYVTHSKVKYKNKEEQNIRIDENNYSNHKLVYSSKININCNVPNICPVSLTSVPFKNENKSNKEEEIIYDFRYECKNSPSKLSFSDSETSNSLYGMDDGLDYTLNQRNMDNSYSGITTRKKNSYFTNINPKSNVSRRQANFYTISRQKSKSNISKFAAKRESHSYIRSCSQPRESRQSFSQRRKMMRNVARNTFNQNNVNFKKYQTFDIDQQIDDHVNNIKFSCYVLSEKRNIVICSSHNGPTTLWNLLDGKYYIADDSNITFDKQLIFLYNDLLICGLKFNAEFNSHVLSIYEIENFKNIAFDFYPMFADCIDTKENSIVSVEFNQTTKSQYFIVLFIYKVDALLNLQKIKNFTINIHFNNYYNLDQMKQSCRVDFVKHLDSVILKYSQIDECETVYIIDLLNENILNVLKIDCCRNLSSCIQFPFMHKSFLLCFNSNLQIVNYLITSTKCCQLFNRPLTEVTESARDSKGIVLSTICHNYSHQLVLIATKGGIISIYKIVNDGIKFIYLFDSKIEVNSACISHDATFCVTIHNHNQIYLWYLPKGILILKQTTSLHVISAILSANDETLIIVGRKNGNFQSVHDDGLQIILYRIGKH</sequence>
<dbReference type="GO" id="GO:0006270">
    <property type="term" value="P:DNA replication initiation"/>
    <property type="evidence" value="ECO:0007669"/>
    <property type="project" value="InterPro"/>
</dbReference>
<evidence type="ECO:0000256" key="13">
    <source>
        <dbReference type="PROSITE-ProRule" id="PRU00076"/>
    </source>
</evidence>
<keyword evidence="13" id="KW-0245">EGF-like domain</keyword>
<comment type="caution">
    <text evidence="17">The sequence shown here is derived from an EMBL/GenBank/DDBJ whole genome shotgun (WGS) entry which is preliminary data.</text>
</comment>
<dbReference type="Pfam" id="PF17855">
    <property type="entry name" value="MCM_lid"/>
    <property type="match status" value="1"/>
</dbReference>
<dbReference type="OrthoDB" id="10036721at2759"/>
<evidence type="ECO:0000313" key="18">
    <source>
        <dbReference type="Proteomes" id="UP000078046"/>
    </source>
</evidence>
<dbReference type="PROSITE" id="PS50026">
    <property type="entry name" value="EGF_3"/>
    <property type="match status" value="1"/>
</dbReference>
<evidence type="ECO:0000259" key="15">
    <source>
        <dbReference type="PROSITE" id="PS50026"/>
    </source>
</evidence>
<feature type="disulfide bond" evidence="13">
    <location>
        <begin position="1698"/>
        <end position="1707"/>
    </location>
</feature>
<dbReference type="EMBL" id="LWCA01000112">
    <property type="protein sequence ID" value="OAF70768.1"/>
    <property type="molecule type" value="Genomic_DNA"/>
</dbReference>
<comment type="subcellular location">
    <subcellularLocation>
        <location evidence="1">Nucleus</location>
    </subcellularLocation>
</comment>
<dbReference type="GO" id="GO:0003688">
    <property type="term" value="F:DNA replication origin binding"/>
    <property type="evidence" value="ECO:0007669"/>
    <property type="project" value="InterPro"/>
</dbReference>
<dbReference type="GO" id="GO:0005634">
    <property type="term" value="C:nucleus"/>
    <property type="evidence" value="ECO:0007669"/>
    <property type="project" value="UniProtKB-SubCell"/>
</dbReference>
<dbReference type="Pfam" id="PF17207">
    <property type="entry name" value="MCM_OB"/>
    <property type="match status" value="1"/>
</dbReference>
<dbReference type="Gene3D" id="3.30.1640.10">
    <property type="entry name" value="mini-chromosome maintenance (MCM) complex, chain A, domain 1"/>
    <property type="match status" value="1"/>
</dbReference>
<dbReference type="GO" id="GO:0017116">
    <property type="term" value="F:single-stranded DNA helicase activity"/>
    <property type="evidence" value="ECO:0007669"/>
    <property type="project" value="TreeGrafter"/>
</dbReference>
<dbReference type="SUPFAM" id="SSF52540">
    <property type="entry name" value="P-loop containing nucleoside triphosphate hydrolases"/>
    <property type="match status" value="1"/>
</dbReference>
<dbReference type="InterPro" id="IPR020558">
    <property type="entry name" value="DiOHA_6PGluconate_deHydtase_CS"/>
</dbReference>
<dbReference type="PROSITE" id="PS00886">
    <property type="entry name" value="ILVD_EDD_1"/>
    <property type="match status" value="1"/>
</dbReference>
<evidence type="ECO:0000256" key="8">
    <source>
        <dbReference type="ARBA" id="ARBA00022840"/>
    </source>
</evidence>
<accession>A0A177B8Z9</accession>
<keyword evidence="4" id="KW-0235">DNA replication</keyword>
<dbReference type="SMART" id="SM00350">
    <property type="entry name" value="MCM"/>
    <property type="match status" value="1"/>
</dbReference>
<dbReference type="GO" id="GO:0000727">
    <property type="term" value="P:double-strand break repair via break-induced replication"/>
    <property type="evidence" value="ECO:0007669"/>
    <property type="project" value="TreeGrafter"/>
</dbReference>
<evidence type="ECO:0000256" key="5">
    <source>
        <dbReference type="ARBA" id="ARBA00022741"/>
    </source>
</evidence>
<dbReference type="PANTHER" id="PTHR11630:SF42">
    <property type="entry name" value="DNA REPLICATION LICENSING FACTOR MCM5"/>
    <property type="match status" value="1"/>
</dbReference>
<dbReference type="Pfam" id="PF14551">
    <property type="entry name" value="MCM_N"/>
    <property type="match status" value="1"/>
</dbReference>
<dbReference type="Proteomes" id="UP000078046">
    <property type="component" value="Unassembled WGS sequence"/>
</dbReference>
<gene>
    <name evidence="17" type="ORF">A3Q56_01466</name>
</gene>
<dbReference type="CDD" id="cd17756">
    <property type="entry name" value="MCM5"/>
    <property type="match status" value="1"/>
</dbReference>
<dbReference type="Gene3D" id="2.20.28.10">
    <property type="match status" value="1"/>
</dbReference>
<dbReference type="InterPro" id="IPR054125">
    <property type="entry name" value="MCM5_C"/>
</dbReference>
<dbReference type="PROSITE" id="PS00022">
    <property type="entry name" value="EGF_1"/>
    <property type="match status" value="1"/>
</dbReference>
<keyword evidence="18" id="KW-1185">Reference proteome</keyword>
<feature type="domain" description="EGF-like" evidence="15">
    <location>
        <begin position="1660"/>
        <end position="1708"/>
    </location>
</feature>
<dbReference type="PROSITE" id="PS50051">
    <property type="entry name" value="MCM_2"/>
    <property type="match status" value="1"/>
</dbReference>
<dbReference type="PANTHER" id="PTHR11630">
    <property type="entry name" value="DNA REPLICATION LICENSING FACTOR MCM FAMILY MEMBER"/>
    <property type="match status" value="1"/>
</dbReference>
<evidence type="ECO:0000256" key="1">
    <source>
        <dbReference type="ARBA" id="ARBA00004123"/>
    </source>
</evidence>
<evidence type="ECO:0000256" key="2">
    <source>
        <dbReference type="ARBA" id="ARBA00008010"/>
    </source>
</evidence>
<dbReference type="PRINTS" id="PR01657">
    <property type="entry name" value="MCMFAMILY"/>
</dbReference>
<dbReference type="InterPro" id="IPR041562">
    <property type="entry name" value="MCM_lid"/>
</dbReference>
<keyword evidence="13" id="KW-1015">Disulfide bond</keyword>
<keyword evidence="6" id="KW-0378">Hydrolase</keyword>
<evidence type="ECO:0000256" key="14">
    <source>
        <dbReference type="RuleBase" id="RU004070"/>
    </source>
</evidence>
<dbReference type="InterPro" id="IPR031327">
    <property type="entry name" value="MCM"/>
</dbReference>
<evidence type="ECO:0000256" key="11">
    <source>
        <dbReference type="ARBA" id="ARBA00023306"/>
    </source>
</evidence>
<feature type="domain" description="MCM C-terminal AAA(+) ATPase" evidence="16">
    <location>
        <begin position="382"/>
        <end position="587"/>
    </location>
</feature>
<name>A0A177B8Z9_9BILA</name>
<comment type="catalytic activity">
    <reaction evidence="12">
        <text>ATP + H2O = ADP + phosphate + H(+)</text>
        <dbReference type="Rhea" id="RHEA:13065"/>
        <dbReference type="ChEBI" id="CHEBI:15377"/>
        <dbReference type="ChEBI" id="CHEBI:15378"/>
        <dbReference type="ChEBI" id="CHEBI:30616"/>
        <dbReference type="ChEBI" id="CHEBI:43474"/>
        <dbReference type="ChEBI" id="CHEBI:456216"/>
        <dbReference type="EC" id="3.6.4.12"/>
    </reaction>
    <physiologicalReaction direction="left-to-right" evidence="12">
        <dbReference type="Rhea" id="RHEA:13066"/>
    </physiologicalReaction>
</comment>
<comment type="similarity">
    <text evidence="2 14">Belongs to the MCM family.</text>
</comment>
<evidence type="ECO:0000256" key="9">
    <source>
        <dbReference type="ARBA" id="ARBA00023125"/>
    </source>
</evidence>
<dbReference type="InterPro" id="IPR018525">
    <property type="entry name" value="MCM_CS"/>
</dbReference>
<dbReference type="GO" id="GO:0005524">
    <property type="term" value="F:ATP binding"/>
    <property type="evidence" value="ECO:0007669"/>
    <property type="project" value="UniProtKB-KW"/>
</dbReference>
<dbReference type="InterPro" id="IPR001208">
    <property type="entry name" value="MCM_dom"/>
</dbReference>
<dbReference type="Gene3D" id="3.40.50.300">
    <property type="entry name" value="P-loop containing nucleotide triphosphate hydrolases"/>
    <property type="match status" value="1"/>
</dbReference>
<dbReference type="InterPro" id="IPR033762">
    <property type="entry name" value="MCM_OB"/>
</dbReference>
<evidence type="ECO:0000259" key="16">
    <source>
        <dbReference type="PROSITE" id="PS50051"/>
    </source>
</evidence>
<dbReference type="InterPro" id="IPR012340">
    <property type="entry name" value="NA-bd_OB-fold"/>
</dbReference>
<protein>
    <recommendedName>
        <fullName evidence="3">DNA helicase</fullName>
        <ecNumber evidence="3">3.6.4.12</ecNumber>
    </recommendedName>
</protein>
<evidence type="ECO:0000256" key="3">
    <source>
        <dbReference type="ARBA" id="ARBA00012551"/>
    </source>
</evidence>
<proteinExistence type="inferred from homology"/>
<dbReference type="GO" id="GO:0003697">
    <property type="term" value="F:single-stranded DNA binding"/>
    <property type="evidence" value="ECO:0007669"/>
    <property type="project" value="TreeGrafter"/>
</dbReference>
<keyword evidence="8 14" id="KW-0067">ATP-binding</keyword>
<evidence type="ECO:0000256" key="4">
    <source>
        <dbReference type="ARBA" id="ARBA00022705"/>
    </source>
</evidence>
<dbReference type="PROSITE" id="PS00847">
    <property type="entry name" value="MCM_1"/>
    <property type="match status" value="1"/>
</dbReference>
<keyword evidence="9 14" id="KW-0238">DNA-binding</keyword>
<dbReference type="InterPro" id="IPR000742">
    <property type="entry name" value="EGF"/>
</dbReference>
<dbReference type="Pfam" id="PF00493">
    <property type="entry name" value="MCM"/>
    <property type="match status" value="1"/>
</dbReference>
<keyword evidence="7" id="KW-0347">Helicase</keyword>
<dbReference type="EC" id="3.6.4.12" evidence="3"/>
<evidence type="ECO:0000256" key="6">
    <source>
        <dbReference type="ARBA" id="ARBA00022801"/>
    </source>
</evidence>
<reference evidence="17 18" key="1">
    <citation type="submission" date="2016-04" db="EMBL/GenBank/DDBJ databases">
        <title>The genome of Intoshia linei affirms orthonectids as highly simplified spiralians.</title>
        <authorList>
            <person name="Mikhailov K.V."/>
            <person name="Slusarev G.S."/>
            <person name="Nikitin M.A."/>
            <person name="Logacheva M.D."/>
            <person name="Penin A."/>
            <person name="Aleoshin V."/>
            <person name="Panchin Y.V."/>
        </authorList>
    </citation>
    <scope>NUCLEOTIDE SEQUENCE [LARGE SCALE GENOMIC DNA]</scope>
    <source>
        <strain evidence="17">Intl2013</strain>
        <tissue evidence="17">Whole animal</tissue>
    </source>
</reference>
<dbReference type="InterPro" id="IPR027417">
    <property type="entry name" value="P-loop_NTPase"/>
</dbReference>
<dbReference type="SUPFAM" id="SSF50978">
    <property type="entry name" value="WD40 repeat-like"/>
    <property type="match status" value="1"/>
</dbReference>
<dbReference type="GO" id="GO:0043138">
    <property type="term" value="F:3'-5' DNA helicase activity"/>
    <property type="evidence" value="ECO:0007669"/>
    <property type="project" value="TreeGrafter"/>
</dbReference>
<dbReference type="InterPro" id="IPR036322">
    <property type="entry name" value="WD40_repeat_dom_sf"/>
</dbReference>
<keyword evidence="10" id="KW-0539">Nucleus</keyword>
<evidence type="ECO:0000256" key="12">
    <source>
        <dbReference type="ARBA" id="ARBA00048432"/>
    </source>
</evidence>
<evidence type="ECO:0000256" key="7">
    <source>
        <dbReference type="ARBA" id="ARBA00022806"/>
    </source>
</evidence>
<dbReference type="InterPro" id="IPR008048">
    <property type="entry name" value="MCM5"/>
</dbReference>
<keyword evidence="5 14" id="KW-0547">Nucleotide-binding</keyword>
<dbReference type="InterPro" id="IPR027925">
    <property type="entry name" value="MCM_N"/>
</dbReference>
<dbReference type="GO" id="GO:0042555">
    <property type="term" value="C:MCM complex"/>
    <property type="evidence" value="ECO:0007669"/>
    <property type="project" value="InterPro"/>
</dbReference>
<comment type="caution">
    <text evidence="13">Lacks conserved residue(s) required for the propagation of feature annotation.</text>
</comment>
<keyword evidence="11" id="KW-0131">Cell cycle</keyword>
<evidence type="ECO:0000256" key="10">
    <source>
        <dbReference type="ARBA" id="ARBA00023242"/>
    </source>
</evidence>